<protein>
    <submittedName>
        <fullName evidence="1">Uncharacterized protein</fullName>
    </submittedName>
</protein>
<dbReference type="EMBL" id="BAABUJ010000065">
    <property type="protein sequence ID" value="GAA5806446.1"/>
    <property type="molecule type" value="Genomic_DNA"/>
</dbReference>
<accession>A0ABP9YHM3</accession>
<keyword evidence="2" id="KW-1185">Reference proteome</keyword>
<name>A0ABP9YHM3_9FUNG</name>
<evidence type="ECO:0000313" key="1">
    <source>
        <dbReference type="EMBL" id="GAA5806446.1"/>
    </source>
</evidence>
<dbReference type="Proteomes" id="UP001476247">
    <property type="component" value="Unassembled WGS sequence"/>
</dbReference>
<gene>
    <name evidence="1" type="ORF">HPULCUR_011980</name>
</gene>
<sequence length="110" mass="12030">MMETAGATVDVFDFIHEDSPKSFKKVIDAGDRECCHYSNTDCNPTGLRHVAIYFHGWMNHGGLFREGHKKVFKCDAGGALQIYGTSPEDARAVCYESTGSVIEAAIIGDL</sequence>
<organism evidence="1 2">
    <name type="scientific">Helicostylum pulchrum</name>
    <dbReference type="NCBI Taxonomy" id="562976"/>
    <lineage>
        <taxon>Eukaryota</taxon>
        <taxon>Fungi</taxon>
        <taxon>Fungi incertae sedis</taxon>
        <taxon>Mucoromycota</taxon>
        <taxon>Mucoromycotina</taxon>
        <taxon>Mucoromycetes</taxon>
        <taxon>Mucorales</taxon>
        <taxon>Mucorineae</taxon>
        <taxon>Mucoraceae</taxon>
        <taxon>Helicostylum</taxon>
    </lineage>
</organism>
<reference evidence="1 2" key="1">
    <citation type="submission" date="2024-04" db="EMBL/GenBank/DDBJ databases">
        <title>genome sequences of Mucor flavus KT1a and Helicostylum pulchrum KT1b strains isolation_sourced from the surface of a dry-aged beef.</title>
        <authorList>
            <person name="Toyotome T."/>
            <person name="Hosono M."/>
            <person name="Torimaru M."/>
            <person name="Fukuda K."/>
            <person name="Mikami N."/>
        </authorList>
    </citation>
    <scope>NUCLEOTIDE SEQUENCE [LARGE SCALE GENOMIC DNA]</scope>
    <source>
        <strain evidence="1 2">KT1b</strain>
    </source>
</reference>
<proteinExistence type="predicted"/>
<comment type="caution">
    <text evidence="1">The sequence shown here is derived from an EMBL/GenBank/DDBJ whole genome shotgun (WGS) entry which is preliminary data.</text>
</comment>
<evidence type="ECO:0000313" key="2">
    <source>
        <dbReference type="Proteomes" id="UP001476247"/>
    </source>
</evidence>